<dbReference type="GO" id="GO:0005634">
    <property type="term" value="C:nucleus"/>
    <property type="evidence" value="ECO:0007669"/>
    <property type="project" value="InterPro"/>
</dbReference>
<reference evidence="4 5" key="1">
    <citation type="journal article" date="2011" name="Proc. Natl. Acad. Sci. U.S.A.">
        <title>Evolutionary erosion of yeast sex chromosomes by mating-type switching accidents.</title>
        <authorList>
            <person name="Gordon J.L."/>
            <person name="Armisen D."/>
            <person name="Proux-Wera E."/>
            <person name="Oheigeartaigh S.S."/>
            <person name="Byrne K.P."/>
            <person name="Wolfe K.H."/>
        </authorList>
    </citation>
    <scope>NUCLEOTIDE SEQUENCE [LARGE SCALE GENOMIC DNA]</scope>
    <source>
        <strain evidence="5">ATCC 22294 / BCRC 22015 / CBS 2517 / CECT 1963 / NBRC 1671 / NRRL Y-8276</strain>
    </source>
</reference>
<evidence type="ECO:0000256" key="1">
    <source>
        <dbReference type="SAM" id="Coils"/>
    </source>
</evidence>
<dbReference type="Proteomes" id="UP000005220">
    <property type="component" value="Chromosome 1"/>
</dbReference>
<dbReference type="AlphaFoldDB" id="H2AN29"/>
<dbReference type="PANTHER" id="PTHR12963">
    <property type="entry name" value="THYROID RECEPTOR INTERACTING PROTEIN RELATED"/>
    <property type="match status" value="1"/>
</dbReference>
<dbReference type="STRING" id="1071382.H2AN29"/>
<gene>
    <name evidence="4" type="primary">KAFR0A03440</name>
    <name evidence="4" type="ORF">KAFR_0A03440</name>
</gene>
<keyword evidence="5" id="KW-1185">Reference proteome</keyword>
<feature type="coiled-coil region" evidence="1">
    <location>
        <begin position="258"/>
        <end position="318"/>
    </location>
</feature>
<evidence type="ECO:0000256" key="2">
    <source>
        <dbReference type="SAM" id="MobiDB-lite"/>
    </source>
</evidence>
<dbReference type="GO" id="GO:0072344">
    <property type="term" value="P:rescue of stalled ribosome"/>
    <property type="evidence" value="ECO:0007669"/>
    <property type="project" value="EnsemblFungi"/>
</dbReference>
<evidence type="ECO:0000259" key="3">
    <source>
        <dbReference type="Pfam" id="PF06221"/>
    </source>
</evidence>
<sequence>MTKVQAVEYALSQIPQILPLEESEVRTLIDQNLSTNKDPESIAESFLDVLGHGDLSFQFVFHFNELLNQEEPKEKIASGIIQNNQGHLERERHEQPTTESTPVVEPPKINETIAVKRAQKKASKPLSSKQEKLKSLEEISDAVNLLTVTRPASNAAEYKCSCQGRRHPIFTVAPNCLSCGKVICAREGLNLNNCTFCGAELIPIEERLELIKQLNLEKDALNKNDTGNREIKKKTKKKTYKISSGMGKNLFNEQDKLFDFIEREKERERRREEVLRDKESLEDSQRETYEKLDALEINDKADQELKAAQERLENLLHFQDTSAERTKIIDNVSDFDMSADVGLWGNARERALMLKNQQRNLKKWEKLESERNGRRDKYVVSLNLGVDGKVTMTEAVKDNDNVRANSDDDLENISDEEDLSHLKDIKTYKDQINSEKTLQDRILQSNIWDLEKDKKQFERPIYVDDEDTVENNGKELEEMNTPLKQRVQISKNDSTSLEENILAVL</sequence>
<dbReference type="PANTHER" id="PTHR12963:SF4">
    <property type="entry name" value="ACTIVATING SIGNAL COINTEGRATOR 1"/>
    <property type="match status" value="1"/>
</dbReference>
<dbReference type="GO" id="GO:0070530">
    <property type="term" value="F:K63-linked polyubiquitin modification-dependent protein binding"/>
    <property type="evidence" value="ECO:0007669"/>
    <property type="project" value="EnsemblFungi"/>
</dbReference>
<dbReference type="GO" id="GO:0045893">
    <property type="term" value="P:positive regulation of DNA-templated transcription"/>
    <property type="evidence" value="ECO:0007669"/>
    <property type="project" value="TreeGrafter"/>
</dbReference>
<dbReference type="OrthoDB" id="338816at2759"/>
<dbReference type="eggNOG" id="KOG2845">
    <property type="taxonomic scope" value="Eukaryota"/>
</dbReference>
<dbReference type="HOGENOM" id="CLU_042447_0_0_1"/>
<organism evidence="4 5">
    <name type="scientific">Kazachstania africana (strain ATCC 22294 / BCRC 22015 / CBS 2517 / CECT 1963 / NBRC 1671 / NRRL Y-8276)</name>
    <name type="common">Yeast</name>
    <name type="synonym">Kluyveromyces africanus</name>
    <dbReference type="NCBI Taxonomy" id="1071382"/>
    <lineage>
        <taxon>Eukaryota</taxon>
        <taxon>Fungi</taxon>
        <taxon>Dikarya</taxon>
        <taxon>Ascomycota</taxon>
        <taxon>Saccharomycotina</taxon>
        <taxon>Saccharomycetes</taxon>
        <taxon>Saccharomycetales</taxon>
        <taxon>Saccharomycetaceae</taxon>
        <taxon>Kazachstania</taxon>
    </lineage>
</organism>
<dbReference type="GO" id="GO:1990116">
    <property type="term" value="P:ribosome-associated ubiquitin-dependent protein catabolic process"/>
    <property type="evidence" value="ECO:0007669"/>
    <property type="project" value="EnsemblFungi"/>
</dbReference>
<proteinExistence type="predicted"/>
<dbReference type="GO" id="GO:0022626">
    <property type="term" value="C:cytosolic ribosome"/>
    <property type="evidence" value="ECO:0007669"/>
    <property type="project" value="EnsemblFungi"/>
</dbReference>
<dbReference type="FunCoup" id="H2AN29">
    <property type="interactions" value="133"/>
</dbReference>
<feature type="domain" description="TRIP4/RQT4 C2HC5-type zinc finger" evidence="3">
    <location>
        <begin position="158"/>
        <end position="211"/>
    </location>
</feature>
<dbReference type="InterPro" id="IPR009349">
    <property type="entry name" value="TRIP4/RQT4_C2HC5_Znf"/>
</dbReference>
<dbReference type="InterPro" id="IPR039128">
    <property type="entry name" value="TRIP4-like"/>
</dbReference>
<feature type="compositionally biased region" description="Basic and acidic residues" evidence="2">
    <location>
        <begin position="87"/>
        <end position="96"/>
    </location>
</feature>
<evidence type="ECO:0000313" key="4">
    <source>
        <dbReference type="EMBL" id="CCF55779.1"/>
    </source>
</evidence>
<dbReference type="GO" id="GO:0008270">
    <property type="term" value="F:zinc ion binding"/>
    <property type="evidence" value="ECO:0007669"/>
    <property type="project" value="InterPro"/>
</dbReference>
<accession>H2AN29</accession>
<dbReference type="GO" id="GO:0180022">
    <property type="term" value="C:RQC-trigger complex"/>
    <property type="evidence" value="ECO:0007669"/>
    <property type="project" value="InterPro"/>
</dbReference>
<dbReference type="RefSeq" id="XP_003954914.1">
    <property type="nucleotide sequence ID" value="XM_003954865.1"/>
</dbReference>
<dbReference type="EMBL" id="HE650821">
    <property type="protein sequence ID" value="CCF55779.1"/>
    <property type="molecule type" value="Genomic_DNA"/>
</dbReference>
<dbReference type="GeneID" id="13886327"/>
<feature type="region of interest" description="Disordered" evidence="2">
    <location>
        <begin position="84"/>
        <end position="104"/>
    </location>
</feature>
<dbReference type="InParanoid" id="H2AN29"/>
<name>H2AN29_KAZAF</name>
<dbReference type="KEGG" id="kaf:KAFR_0A03440"/>
<keyword evidence="1" id="KW-0175">Coiled coil</keyword>
<evidence type="ECO:0000313" key="5">
    <source>
        <dbReference type="Proteomes" id="UP000005220"/>
    </source>
</evidence>
<dbReference type="Pfam" id="PF06221">
    <property type="entry name" value="zf-C2HC5"/>
    <property type="match status" value="1"/>
</dbReference>
<protein>
    <recommendedName>
        <fullName evidence="3">TRIP4/RQT4 C2HC5-type zinc finger domain-containing protein</fullName>
    </recommendedName>
</protein>